<gene>
    <name evidence="1" type="ORF">HPB47_019482</name>
</gene>
<accession>A0AC60QI27</accession>
<keyword evidence="2" id="KW-1185">Reference proteome</keyword>
<comment type="caution">
    <text evidence="1">The sequence shown here is derived from an EMBL/GenBank/DDBJ whole genome shotgun (WGS) entry which is preliminary data.</text>
</comment>
<dbReference type="Proteomes" id="UP000805193">
    <property type="component" value="Unassembled WGS sequence"/>
</dbReference>
<protein>
    <submittedName>
        <fullName evidence="1">Uncharacterized protein</fullName>
    </submittedName>
</protein>
<sequence length="125" mass="14017">MREYAGGSGSSNTTEIVRRESKRHTPSMQGMPLPPRDEGRRIATLVASSVTRFLSNRKMHEEAKATLDACGIVTDQPSLTRKGSDSHLVFYVARHLLRKCIRKTNCREALNGCSRTQQPQPRKHA</sequence>
<dbReference type="EMBL" id="JABSTQ010008933">
    <property type="protein sequence ID" value="KAG0433916.1"/>
    <property type="molecule type" value="Genomic_DNA"/>
</dbReference>
<evidence type="ECO:0000313" key="1">
    <source>
        <dbReference type="EMBL" id="KAG0433916.1"/>
    </source>
</evidence>
<reference evidence="1 2" key="1">
    <citation type="journal article" date="2020" name="Cell">
        <title>Large-Scale Comparative Analyses of Tick Genomes Elucidate Their Genetic Diversity and Vector Capacities.</title>
        <authorList>
            <consortium name="Tick Genome and Microbiome Consortium (TIGMIC)"/>
            <person name="Jia N."/>
            <person name="Wang J."/>
            <person name="Shi W."/>
            <person name="Du L."/>
            <person name="Sun Y."/>
            <person name="Zhan W."/>
            <person name="Jiang J.F."/>
            <person name="Wang Q."/>
            <person name="Zhang B."/>
            <person name="Ji P."/>
            <person name="Bell-Sakyi L."/>
            <person name="Cui X.M."/>
            <person name="Yuan T.T."/>
            <person name="Jiang B.G."/>
            <person name="Yang W.F."/>
            <person name="Lam T.T."/>
            <person name="Chang Q.C."/>
            <person name="Ding S.J."/>
            <person name="Wang X.J."/>
            <person name="Zhu J.G."/>
            <person name="Ruan X.D."/>
            <person name="Zhao L."/>
            <person name="Wei J.T."/>
            <person name="Ye R.Z."/>
            <person name="Que T.C."/>
            <person name="Du C.H."/>
            <person name="Zhou Y.H."/>
            <person name="Cheng J.X."/>
            <person name="Dai P.F."/>
            <person name="Guo W.B."/>
            <person name="Han X.H."/>
            <person name="Huang E.J."/>
            <person name="Li L.F."/>
            <person name="Wei W."/>
            <person name="Gao Y.C."/>
            <person name="Liu J.Z."/>
            <person name="Shao H.Z."/>
            <person name="Wang X."/>
            <person name="Wang C.C."/>
            <person name="Yang T.C."/>
            <person name="Huo Q.B."/>
            <person name="Li W."/>
            <person name="Chen H.Y."/>
            <person name="Chen S.E."/>
            <person name="Zhou L.G."/>
            <person name="Ni X.B."/>
            <person name="Tian J.H."/>
            <person name="Sheng Y."/>
            <person name="Liu T."/>
            <person name="Pan Y.S."/>
            <person name="Xia L.Y."/>
            <person name="Li J."/>
            <person name="Zhao F."/>
            <person name="Cao W.C."/>
        </authorList>
    </citation>
    <scope>NUCLEOTIDE SEQUENCE [LARGE SCALE GENOMIC DNA]</scope>
    <source>
        <strain evidence="1">Iper-2018</strain>
    </source>
</reference>
<name>A0AC60QI27_IXOPE</name>
<proteinExistence type="predicted"/>
<evidence type="ECO:0000313" key="2">
    <source>
        <dbReference type="Proteomes" id="UP000805193"/>
    </source>
</evidence>
<organism evidence="1 2">
    <name type="scientific">Ixodes persulcatus</name>
    <name type="common">Taiga tick</name>
    <dbReference type="NCBI Taxonomy" id="34615"/>
    <lineage>
        <taxon>Eukaryota</taxon>
        <taxon>Metazoa</taxon>
        <taxon>Ecdysozoa</taxon>
        <taxon>Arthropoda</taxon>
        <taxon>Chelicerata</taxon>
        <taxon>Arachnida</taxon>
        <taxon>Acari</taxon>
        <taxon>Parasitiformes</taxon>
        <taxon>Ixodida</taxon>
        <taxon>Ixodoidea</taxon>
        <taxon>Ixodidae</taxon>
        <taxon>Ixodinae</taxon>
        <taxon>Ixodes</taxon>
    </lineage>
</organism>